<keyword evidence="7 11" id="KW-0472">Membrane</keyword>
<evidence type="ECO:0000256" key="3">
    <source>
        <dbReference type="ARBA" id="ARBA00007971"/>
    </source>
</evidence>
<feature type="compositionally biased region" description="Low complexity" evidence="10">
    <location>
        <begin position="527"/>
        <end position="541"/>
    </location>
</feature>
<evidence type="ECO:0000256" key="4">
    <source>
        <dbReference type="ARBA" id="ARBA00022475"/>
    </source>
</evidence>
<feature type="transmembrane region" description="Helical" evidence="11">
    <location>
        <begin position="33"/>
        <end position="52"/>
    </location>
</feature>
<dbReference type="InterPro" id="IPR043427">
    <property type="entry name" value="YscJ/FliF"/>
</dbReference>
<evidence type="ECO:0000259" key="13">
    <source>
        <dbReference type="Pfam" id="PF08345"/>
    </source>
</evidence>
<evidence type="ECO:0000313" key="15">
    <source>
        <dbReference type="Proteomes" id="UP000248395"/>
    </source>
</evidence>
<dbReference type="PANTHER" id="PTHR30046:SF0">
    <property type="entry name" value="FLAGELLAR M-RING PROTEIN"/>
    <property type="match status" value="1"/>
</dbReference>
<dbReference type="RefSeq" id="WP_059286227.1">
    <property type="nucleotide sequence ID" value="NZ_LNQU01000065.1"/>
</dbReference>
<evidence type="ECO:0000256" key="9">
    <source>
        <dbReference type="PIRNR" id="PIRNR004862"/>
    </source>
</evidence>
<comment type="caution">
    <text evidence="14">The sequence shown here is derived from an EMBL/GenBank/DDBJ whole genome shotgun (WGS) entry which is preliminary data.</text>
</comment>
<dbReference type="EMBL" id="QJKC01000002">
    <property type="protein sequence ID" value="PXX50678.1"/>
    <property type="molecule type" value="Genomic_DNA"/>
</dbReference>
<organism evidence="14 15">
    <name type="scientific">Aquitalea magnusonii</name>
    <dbReference type="NCBI Taxonomy" id="332411"/>
    <lineage>
        <taxon>Bacteria</taxon>
        <taxon>Pseudomonadati</taxon>
        <taxon>Pseudomonadota</taxon>
        <taxon>Betaproteobacteria</taxon>
        <taxon>Neisseriales</taxon>
        <taxon>Chromobacteriaceae</taxon>
        <taxon>Aquitalea</taxon>
    </lineage>
</organism>
<comment type="function">
    <text evidence="9">The M ring may be actively involved in energy transduction.</text>
</comment>
<dbReference type="Proteomes" id="UP000248395">
    <property type="component" value="Unassembled WGS sequence"/>
</dbReference>
<dbReference type="InterPro" id="IPR013556">
    <property type="entry name" value="Flag_M-ring_C"/>
</dbReference>
<feature type="region of interest" description="Disordered" evidence="10">
    <location>
        <begin position="282"/>
        <end position="338"/>
    </location>
</feature>
<evidence type="ECO:0000256" key="10">
    <source>
        <dbReference type="SAM" id="MobiDB-lite"/>
    </source>
</evidence>
<dbReference type="NCBIfam" id="TIGR00206">
    <property type="entry name" value="fliF"/>
    <property type="match status" value="1"/>
</dbReference>
<dbReference type="GO" id="GO:0009431">
    <property type="term" value="C:bacterial-type flagellum basal body, MS ring"/>
    <property type="evidence" value="ECO:0007669"/>
    <property type="project" value="InterPro"/>
</dbReference>
<dbReference type="InterPro" id="IPR000067">
    <property type="entry name" value="FlgMring_FliF"/>
</dbReference>
<dbReference type="AlphaFoldDB" id="A0A318JR02"/>
<evidence type="ECO:0000256" key="8">
    <source>
        <dbReference type="ARBA" id="ARBA00023143"/>
    </source>
</evidence>
<feature type="region of interest" description="Disordered" evidence="10">
    <location>
        <begin position="527"/>
        <end position="550"/>
    </location>
</feature>
<dbReference type="Gene3D" id="3.30.300.30">
    <property type="match status" value="1"/>
</dbReference>
<keyword evidence="8 9" id="KW-0975">Bacterial flagellum</keyword>
<evidence type="ECO:0000256" key="7">
    <source>
        <dbReference type="ARBA" id="ARBA00023136"/>
    </source>
</evidence>
<dbReference type="Pfam" id="PF08345">
    <property type="entry name" value="YscJ_FliF_C"/>
    <property type="match status" value="1"/>
</dbReference>
<evidence type="ECO:0000256" key="6">
    <source>
        <dbReference type="ARBA" id="ARBA00022989"/>
    </source>
</evidence>
<evidence type="ECO:0000256" key="2">
    <source>
        <dbReference type="ARBA" id="ARBA00004651"/>
    </source>
</evidence>
<keyword evidence="5 11" id="KW-0812">Transmembrane</keyword>
<dbReference type="PANTHER" id="PTHR30046">
    <property type="entry name" value="FLAGELLAR M-RING PROTEIN"/>
    <property type="match status" value="1"/>
</dbReference>
<evidence type="ECO:0000259" key="12">
    <source>
        <dbReference type="Pfam" id="PF01514"/>
    </source>
</evidence>
<keyword evidence="4" id="KW-1003">Cell membrane</keyword>
<dbReference type="GO" id="GO:0071973">
    <property type="term" value="P:bacterial-type flagellum-dependent cell motility"/>
    <property type="evidence" value="ECO:0007669"/>
    <property type="project" value="InterPro"/>
</dbReference>
<keyword evidence="6 11" id="KW-1133">Transmembrane helix</keyword>
<protein>
    <recommendedName>
        <fullName evidence="9">Flagellar M-ring protein</fullName>
    </recommendedName>
</protein>
<dbReference type="OrthoDB" id="8554211at2"/>
<feature type="compositionally biased region" description="Polar residues" evidence="10">
    <location>
        <begin position="282"/>
        <end position="305"/>
    </location>
</feature>
<keyword evidence="14" id="KW-0966">Cell projection</keyword>
<dbReference type="PRINTS" id="PR01009">
    <property type="entry name" value="FLGMRINGFLIF"/>
</dbReference>
<sequence>MADLAEQNATPVWRTRLNDASDRFKSLPNNKKILFLVALAALFSVIVGAAVLNRQPSYKILFSNIADRDGGQVTAALQQMNIPYQLGDGGTVSVPADKVYDARLRLAAQGLPKAGGVGFELMDNQKFGISQFAEQVNYQRAIEGELARTIEAIGSVESARIHIAIPKQSVFVRDQQQPTASVMLNLFRGRTMDQGQVAGIVHLVSSAVPNLPVKNVTVVDQDGNMLSKLSDKDTAGMDQTQLGYVRQVEDGYVKRIESILEPIFGQGNIHAQVTANVDFSEVEQTSESYRPNSTPNPSATRSQQIVERLGSGAANAGGVPGALSNQPPSGASAPITLPPGAAPGTATLSGQAMGQSGALERDITTNYEVDKTIQHTKMPQGVVKRLSAAVVVNYRKMPDKNGEVKPTPLTAQEIQQINNLVKETMGYNSQRGDTLNVVNAAFADAAVPVTMQEKVTDYLSNNASSLIKYALLTIAVLYLLFGVVRPIVKDLVKPVEPGKKGADGRPLTDAGGRLLAVAGDDEGGAAAAAGGKAAAGTNADGTPENPKDAQMRQYNLNLEAARELVKSDPRMAAQIIKEWISSDE</sequence>
<keyword evidence="15" id="KW-1185">Reference proteome</keyword>
<keyword evidence="14" id="KW-0969">Cilium</keyword>
<comment type="similarity">
    <text evidence="3 9">Belongs to the FliF family.</text>
</comment>
<reference evidence="14 15" key="1">
    <citation type="submission" date="2018-05" db="EMBL/GenBank/DDBJ databases">
        <title>Genomic Encyclopedia of Type Strains, Phase IV (KMG-IV): sequencing the most valuable type-strain genomes for metagenomic binning, comparative biology and taxonomic classification.</title>
        <authorList>
            <person name="Goeker M."/>
        </authorList>
    </citation>
    <scope>NUCLEOTIDE SEQUENCE [LARGE SCALE GENOMIC DNA]</scope>
    <source>
        <strain evidence="14 15">DSM 25134</strain>
    </source>
</reference>
<accession>A0A318JR02</accession>
<gene>
    <name evidence="14" type="ORF">DFR38_102335</name>
</gene>
<feature type="domain" description="Flagellar M-ring N-terminal" evidence="12">
    <location>
        <begin position="54"/>
        <end position="227"/>
    </location>
</feature>
<evidence type="ECO:0000256" key="11">
    <source>
        <dbReference type="SAM" id="Phobius"/>
    </source>
</evidence>
<proteinExistence type="inferred from homology"/>
<name>A0A318JR02_9NEIS</name>
<keyword evidence="14" id="KW-0282">Flagellum</keyword>
<dbReference type="GO" id="GO:0003774">
    <property type="term" value="F:cytoskeletal motor activity"/>
    <property type="evidence" value="ECO:0007669"/>
    <property type="project" value="InterPro"/>
</dbReference>
<comment type="subcellular location">
    <subcellularLocation>
        <location evidence="1 9">Bacterial flagellum basal body</location>
    </subcellularLocation>
    <subcellularLocation>
        <location evidence="2">Cell membrane</location>
        <topology evidence="2">Multi-pass membrane protein</topology>
    </subcellularLocation>
</comment>
<dbReference type="Pfam" id="PF01514">
    <property type="entry name" value="YscJ_FliF"/>
    <property type="match status" value="1"/>
</dbReference>
<evidence type="ECO:0000313" key="14">
    <source>
        <dbReference type="EMBL" id="PXX50678.1"/>
    </source>
</evidence>
<evidence type="ECO:0000256" key="5">
    <source>
        <dbReference type="ARBA" id="ARBA00022692"/>
    </source>
</evidence>
<dbReference type="GO" id="GO:0005886">
    <property type="term" value="C:plasma membrane"/>
    <property type="evidence" value="ECO:0007669"/>
    <property type="project" value="UniProtKB-SubCell"/>
</dbReference>
<evidence type="ECO:0000256" key="1">
    <source>
        <dbReference type="ARBA" id="ARBA00004117"/>
    </source>
</evidence>
<dbReference type="PIRSF" id="PIRSF004862">
    <property type="entry name" value="FliF"/>
    <property type="match status" value="1"/>
</dbReference>
<feature type="domain" description="Flagellar M-ring C-terminal" evidence="13">
    <location>
        <begin position="260"/>
        <end position="442"/>
    </location>
</feature>
<dbReference type="InterPro" id="IPR006182">
    <property type="entry name" value="FliF_N_dom"/>
</dbReference>
<dbReference type="InterPro" id="IPR045851">
    <property type="entry name" value="AMP-bd_C_sf"/>
</dbReference>